<sequence>QIEDFAGNDGVSFGGAGNDGVSFGGAGNDGCTGSICNLKYSTMLASLRCIYYCRF</sequence>
<evidence type="ECO:0000313" key="2">
    <source>
        <dbReference type="Proteomes" id="UP000663851"/>
    </source>
</evidence>
<comment type="caution">
    <text evidence="1">The sequence shown here is derived from an EMBL/GenBank/DDBJ whole genome shotgun (WGS) entry which is preliminary data.</text>
</comment>
<name>A0A821DKY1_9BILA</name>
<dbReference type="Proteomes" id="UP000663851">
    <property type="component" value="Unassembled WGS sequence"/>
</dbReference>
<reference evidence="1" key="1">
    <citation type="submission" date="2021-02" db="EMBL/GenBank/DDBJ databases">
        <authorList>
            <person name="Nowell W R."/>
        </authorList>
    </citation>
    <scope>NUCLEOTIDE SEQUENCE</scope>
</reference>
<dbReference type="AlphaFoldDB" id="A0A821DKY1"/>
<evidence type="ECO:0000313" key="1">
    <source>
        <dbReference type="EMBL" id="CAF4623055.1"/>
    </source>
</evidence>
<proteinExistence type="predicted"/>
<feature type="non-terminal residue" evidence="1">
    <location>
        <position position="1"/>
    </location>
</feature>
<dbReference type="EMBL" id="CAJOBO010015853">
    <property type="protein sequence ID" value="CAF4623055.1"/>
    <property type="molecule type" value="Genomic_DNA"/>
</dbReference>
<organism evidence="1 2">
    <name type="scientific">Rotaria socialis</name>
    <dbReference type="NCBI Taxonomy" id="392032"/>
    <lineage>
        <taxon>Eukaryota</taxon>
        <taxon>Metazoa</taxon>
        <taxon>Spiralia</taxon>
        <taxon>Gnathifera</taxon>
        <taxon>Rotifera</taxon>
        <taxon>Eurotatoria</taxon>
        <taxon>Bdelloidea</taxon>
        <taxon>Philodinida</taxon>
        <taxon>Philodinidae</taxon>
        <taxon>Rotaria</taxon>
    </lineage>
</organism>
<gene>
    <name evidence="1" type="ORF">HFQ381_LOCUS34432</name>
</gene>
<protein>
    <submittedName>
        <fullName evidence="1">Uncharacterized protein</fullName>
    </submittedName>
</protein>
<accession>A0A821DKY1</accession>